<evidence type="ECO:0000256" key="2">
    <source>
        <dbReference type="ARBA" id="ARBA00009565"/>
    </source>
</evidence>
<evidence type="ECO:0000256" key="1">
    <source>
        <dbReference type="ARBA" id="ARBA00004141"/>
    </source>
</evidence>
<dbReference type="GeneID" id="105995434"/>
<dbReference type="PANTHER" id="PTHR23320">
    <property type="entry name" value="MEMBRANE-SPANNING 4-DOMAINS SUBFAMILY A MS4A -RELATED"/>
    <property type="match status" value="1"/>
</dbReference>
<dbReference type="RefSeq" id="XP_012884598.1">
    <property type="nucleotide sequence ID" value="XM_013029144.1"/>
</dbReference>
<proteinExistence type="inferred from homology"/>
<dbReference type="PANTHER" id="PTHR23320:SF74">
    <property type="entry name" value="MEMBRANE-SPANNING 4-DOMAINS SUBFAMILY A MEMBER 3"/>
    <property type="match status" value="1"/>
</dbReference>
<accession>A0A1S3G6Z5</accession>
<sequence>MASQEADTAGLETGGGGIPGSQVASDGVNISVYRTLKELQHYQEGTLQALGAIQILNGAMILALGIWLASLQYLSHLFRHFFFFTFYTGYPLWGPVFFIGSGSLSVAAGRNPTRMLMQNSFGMNIASATIALVGTAFLSVHLALNSQSFKVCQSSQSPDLCIYVGSTSNGLVSLMLILTLLELGITISMSVMWCQGSFCDSREEIYSPPHPVDSEIPPDESNAEDVNTQPPVSNDPEPHPSTQEDMS</sequence>
<keyword evidence="5 7" id="KW-0472">Membrane</keyword>
<gene>
    <name evidence="9" type="primary">Ms4a3</name>
</gene>
<feature type="region of interest" description="Disordered" evidence="6">
    <location>
        <begin position="1"/>
        <end position="22"/>
    </location>
</feature>
<dbReference type="CTD" id="932"/>
<dbReference type="InterPro" id="IPR007237">
    <property type="entry name" value="CD20-like"/>
</dbReference>
<organism evidence="8 9">
    <name type="scientific">Dipodomys ordii</name>
    <name type="common">Ord's kangaroo rat</name>
    <dbReference type="NCBI Taxonomy" id="10020"/>
    <lineage>
        <taxon>Eukaryota</taxon>
        <taxon>Metazoa</taxon>
        <taxon>Chordata</taxon>
        <taxon>Craniata</taxon>
        <taxon>Vertebrata</taxon>
        <taxon>Euteleostomi</taxon>
        <taxon>Mammalia</taxon>
        <taxon>Eutheria</taxon>
        <taxon>Euarchontoglires</taxon>
        <taxon>Glires</taxon>
        <taxon>Rodentia</taxon>
        <taxon>Castorimorpha</taxon>
        <taxon>Heteromyidae</taxon>
        <taxon>Dipodomyinae</taxon>
        <taxon>Dipodomys</taxon>
    </lineage>
</organism>
<feature type="transmembrane region" description="Helical" evidence="7">
    <location>
        <begin position="90"/>
        <end position="109"/>
    </location>
</feature>
<comment type="similarity">
    <text evidence="2">Belongs to the MS4A family.</text>
</comment>
<protein>
    <submittedName>
        <fullName evidence="9">Membrane-spanning 4-domains subfamily A member 3 isoform X1</fullName>
    </submittedName>
</protein>
<dbReference type="Proteomes" id="UP000081671">
    <property type="component" value="Unplaced"/>
</dbReference>
<dbReference type="OrthoDB" id="10071849at2759"/>
<evidence type="ECO:0000256" key="5">
    <source>
        <dbReference type="ARBA" id="ARBA00023136"/>
    </source>
</evidence>
<evidence type="ECO:0000256" key="6">
    <source>
        <dbReference type="SAM" id="MobiDB-lite"/>
    </source>
</evidence>
<feature type="transmembrane region" description="Helical" evidence="7">
    <location>
        <begin position="121"/>
        <end position="142"/>
    </location>
</feature>
<dbReference type="InterPro" id="IPR030417">
    <property type="entry name" value="MS4A"/>
</dbReference>
<dbReference type="FunCoup" id="A0A1S3G6Z5">
    <property type="interactions" value="28"/>
</dbReference>
<dbReference type="KEGG" id="dord:105995434"/>
<evidence type="ECO:0000313" key="9">
    <source>
        <dbReference type="RefSeq" id="XP_012884598.1"/>
    </source>
</evidence>
<name>A0A1S3G6Z5_DIPOR</name>
<evidence type="ECO:0000256" key="7">
    <source>
        <dbReference type="SAM" id="Phobius"/>
    </source>
</evidence>
<keyword evidence="3 7" id="KW-0812">Transmembrane</keyword>
<feature type="region of interest" description="Disordered" evidence="6">
    <location>
        <begin position="205"/>
        <end position="247"/>
    </location>
</feature>
<dbReference type="AlphaFoldDB" id="A0A1S3G6Z5"/>
<feature type="transmembrane region" description="Helical" evidence="7">
    <location>
        <begin position="162"/>
        <end position="183"/>
    </location>
</feature>
<dbReference type="GO" id="GO:0005886">
    <property type="term" value="C:plasma membrane"/>
    <property type="evidence" value="ECO:0007669"/>
    <property type="project" value="TreeGrafter"/>
</dbReference>
<keyword evidence="8" id="KW-1185">Reference proteome</keyword>
<evidence type="ECO:0000256" key="3">
    <source>
        <dbReference type="ARBA" id="ARBA00022692"/>
    </source>
</evidence>
<dbReference type="InParanoid" id="A0A1S3G6Z5"/>
<keyword evidence="4 7" id="KW-1133">Transmembrane helix</keyword>
<feature type="transmembrane region" description="Helical" evidence="7">
    <location>
        <begin position="47"/>
        <end position="70"/>
    </location>
</feature>
<reference evidence="9" key="1">
    <citation type="submission" date="2025-08" db="UniProtKB">
        <authorList>
            <consortium name="RefSeq"/>
        </authorList>
    </citation>
    <scope>IDENTIFICATION</scope>
    <source>
        <tissue evidence="9">Kidney</tissue>
    </source>
</reference>
<evidence type="ECO:0000313" key="8">
    <source>
        <dbReference type="Proteomes" id="UP000081671"/>
    </source>
</evidence>
<dbReference type="Pfam" id="PF04103">
    <property type="entry name" value="CD20"/>
    <property type="match status" value="1"/>
</dbReference>
<dbReference type="STRING" id="10020.ENSDORP00000008235"/>
<comment type="subcellular location">
    <subcellularLocation>
        <location evidence="1">Membrane</location>
        <topology evidence="1">Multi-pass membrane protein</topology>
    </subcellularLocation>
</comment>
<evidence type="ECO:0000256" key="4">
    <source>
        <dbReference type="ARBA" id="ARBA00022989"/>
    </source>
</evidence>